<dbReference type="InterPro" id="IPR000631">
    <property type="entry name" value="CARKD"/>
</dbReference>
<keyword evidence="5 6" id="KW-0456">Lyase</keyword>
<organism evidence="8 9">
    <name type="scientific">Blastococcus jejuensis</name>
    <dbReference type="NCBI Taxonomy" id="351224"/>
    <lineage>
        <taxon>Bacteria</taxon>
        <taxon>Bacillati</taxon>
        <taxon>Actinomycetota</taxon>
        <taxon>Actinomycetes</taxon>
        <taxon>Geodermatophilales</taxon>
        <taxon>Geodermatophilaceae</taxon>
        <taxon>Blastococcus</taxon>
    </lineage>
</organism>
<comment type="catalytic activity">
    <reaction evidence="6">
        <text>(6S)-NADPHX + ADP = AMP + phosphate + NADPH + H(+)</text>
        <dbReference type="Rhea" id="RHEA:32235"/>
        <dbReference type="ChEBI" id="CHEBI:15378"/>
        <dbReference type="ChEBI" id="CHEBI:43474"/>
        <dbReference type="ChEBI" id="CHEBI:57783"/>
        <dbReference type="ChEBI" id="CHEBI:64076"/>
        <dbReference type="ChEBI" id="CHEBI:456215"/>
        <dbReference type="ChEBI" id="CHEBI:456216"/>
        <dbReference type="EC" id="4.2.1.136"/>
    </reaction>
</comment>
<feature type="binding site" evidence="6">
    <location>
        <position position="240"/>
    </location>
    <ligand>
        <name>(6S)-NADPHX</name>
        <dbReference type="ChEBI" id="CHEBI:64076"/>
    </ligand>
</feature>
<comment type="caution">
    <text evidence="8">The sequence shown here is derived from an EMBL/GenBank/DDBJ whole genome shotgun (WGS) entry which is preliminary data.</text>
</comment>
<dbReference type="CDD" id="cd01171">
    <property type="entry name" value="YXKO-related"/>
    <property type="match status" value="1"/>
</dbReference>
<dbReference type="EC" id="4.2.1.136" evidence="6"/>
<feature type="binding site" evidence="6">
    <location>
        <position position="51"/>
    </location>
    <ligand>
        <name>(6S)-NADPHX</name>
        <dbReference type="ChEBI" id="CHEBI:64076"/>
    </ligand>
</feature>
<dbReference type="PROSITE" id="PS51383">
    <property type="entry name" value="YJEF_C_3"/>
    <property type="match status" value="1"/>
</dbReference>
<feature type="domain" description="YjeF C-terminal" evidence="7">
    <location>
        <begin position="16"/>
        <end position="299"/>
    </location>
</feature>
<feature type="binding site" evidence="6">
    <location>
        <position position="239"/>
    </location>
    <ligand>
        <name>AMP</name>
        <dbReference type="ChEBI" id="CHEBI:456215"/>
    </ligand>
</feature>
<evidence type="ECO:0000256" key="2">
    <source>
        <dbReference type="ARBA" id="ARBA00022840"/>
    </source>
</evidence>
<dbReference type="RefSeq" id="WP_344690935.1">
    <property type="nucleotide sequence ID" value="NZ_BAAAVV010000016.1"/>
</dbReference>
<keyword evidence="4 6" id="KW-0520">NAD</keyword>
<comment type="cofactor">
    <cofactor evidence="6">
        <name>Mg(2+)</name>
        <dbReference type="ChEBI" id="CHEBI:18420"/>
    </cofactor>
</comment>
<comment type="similarity">
    <text evidence="6">Belongs to the NnrD/CARKD family.</text>
</comment>
<dbReference type="NCBIfam" id="TIGR00196">
    <property type="entry name" value="yjeF_cterm"/>
    <property type="match status" value="1"/>
</dbReference>
<evidence type="ECO:0000256" key="1">
    <source>
        <dbReference type="ARBA" id="ARBA00022741"/>
    </source>
</evidence>
<dbReference type="EMBL" id="BAAAVV010000016">
    <property type="protein sequence ID" value="GAA3182627.1"/>
    <property type="molecule type" value="Genomic_DNA"/>
</dbReference>
<feature type="binding site" evidence="6">
    <location>
        <position position="122"/>
    </location>
    <ligand>
        <name>(6S)-NADPHX</name>
        <dbReference type="ChEBI" id="CHEBI:64076"/>
    </ligand>
</feature>
<dbReference type="PANTHER" id="PTHR12592:SF0">
    <property type="entry name" value="ATP-DEPENDENT (S)-NAD(P)H-HYDRATE DEHYDRATASE"/>
    <property type="match status" value="1"/>
</dbReference>
<protein>
    <recommendedName>
        <fullName evidence="6">ADP-dependent (S)-NAD(P)H-hydrate dehydratase</fullName>
        <ecNumber evidence="6">4.2.1.136</ecNumber>
    </recommendedName>
    <alternativeName>
        <fullName evidence="6">ADP-dependent NAD(P)HX dehydratase</fullName>
    </alternativeName>
</protein>
<evidence type="ECO:0000259" key="7">
    <source>
        <dbReference type="PROSITE" id="PS51383"/>
    </source>
</evidence>
<dbReference type="Gene3D" id="3.40.1190.20">
    <property type="match status" value="1"/>
</dbReference>
<keyword evidence="1 6" id="KW-0547">Nucleotide-binding</keyword>
<sequence>MPHRAPDADGPDATLVTPEVLRGWSLPDPSGGKNARGSILVIGGSTETLGAVVLAAEAALRAGAGKLQVATVASMAPFAALALPEAKVRPLPETGGGALGPDAADAVRDLAEAADAVLIGPGMADTEATQAFGERLLPHLRCPLALDALGLANVTADETCLHHLDGRVVLTPNPTEIAHSLHVDEETIDDDPSGATIELARRARGVVGLGGVTSWIATPDGDLWRDESGGAGLGVSGAGDVRAGIVGGLLARGADPAQAAVWAAWLHGRTGERLASSVGKLGFLARELPPEIPRALAEVTP</sequence>
<evidence type="ECO:0000313" key="9">
    <source>
        <dbReference type="Proteomes" id="UP001499924"/>
    </source>
</evidence>
<evidence type="ECO:0000256" key="5">
    <source>
        <dbReference type="ARBA" id="ARBA00023239"/>
    </source>
</evidence>
<comment type="subunit">
    <text evidence="6">Homotetramer.</text>
</comment>
<evidence type="ECO:0000313" key="8">
    <source>
        <dbReference type="EMBL" id="GAA3182627.1"/>
    </source>
</evidence>
<dbReference type="PANTHER" id="PTHR12592">
    <property type="entry name" value="ATP-DEPENDENT (S)-NAD(P)H-HYDRATE DEHYDRATASE FAMILY MEMBER"/>
    <property type="match status" value="1"/>
</dbReference>
<evidence type="ECO:0000256" key="4">
    <source>
        <dbReference type="ARBA" id="ARBA00023027"/>
    </source>
</evidence>
<comment type="catalytic activity">
    <reaction evidence="6">
        <text>(6S)-NADHX + ADP = AMP + phosphate + NADH + H(+)</text>
        <dbReference type="Rhea" id="RHEA:32223"/>
        <dbReference type="ChEBI" id="CHEBI:15378"/>
        <dbReference type="ChEBI" id="CHEBI:43474"/>
        <dbReference type="ChEBI" id="CHEBI:57945"/>
        <dbReference type="ChEBI" id="CHEBI:64074"/>
        <dbReference type="ChEBI" id="CHEBI:456215"/>
        <dbReference type="ChEBI" id="CHEBI:456216"/>
        <dbReference type="EC" id="4.2.1.136"/>
    </reaction>
</comment>
<comment type="function">
    <text evidence="6">Catalyzes the dehydration of the S-form of NAD(P)HX at the expense of ADP, which is converted to AMP. Together with NAD(P)HX epimerase, which catalyzes the epimerization of the S- and R-forms, the enzyme allows the repair of both epimers of NAD(P)HX, a damaged form of NAD(P)H that is a result of enzymatic or heat-dependent hydration.</text>
</comment>
<comment type="caution">
    <text evidence="6">Lacks conserved residue(s) required for the propagation of feature annotation.</text>
</comment>
<dbReference type="SUPFAM" id="SSF53613">
    <property type="entry name" value="Ribokinase-like"/>
    <property type="match status" value="1"/>
</dbReference>
<evidence type="ECO:0000256" key="6">
    <source>
        <dbReference type="HAMAP-Rule" id="MF_01965"/>
    </source>
</evidence>
<keyword evidence="2 6" id="KW-0067">ATP-binding</keyword>
<name>A0ABP6PMN1_9ACTN</name>
<dbReference type="Proteomes" id="UP001499924">
    <property type="component" value="Unassembled WGS sequence"/>
</dbReference>
<reference evidence="9" key="1">
    <citation type="journal article" date="2019" name="Int. J. Syst. Evol. Microbiol.">
        <title>The Global Catalogue of Microorganisms (GCM) 10K type strain sequencing project: providing services to taxonomists for standard genome sequencing and annotation.</title>
        <authorList>
            <consortium name="The Broad Institute Genomics Platform"/>
            <consortium name="The Broad Institute Genome Sequencing Center for Infectious Disease"/>
            <person name="Wu L."/>
            <person name="Ma J."/>
        </authorList>
    </citation>
    <scope>NUCLEOTIDE SEQUENCE [LARGE SCALE GENOMIC DNA]</scope>
    <source>
        <strain evidence="9">JCM 15614</strain>
    </source>
</reference>
<keyword evidence="3 6" id="KW-0521">NADP</keyword>
<proteinExistence type="inferred from homology"/>
<accession>A0ABP6PMN1</accession>
<dbReference type="Pfam" id="PF01256">
    <property type="entry name" value="Carb_kinase"/>
    <property type="match status" value="1"/>
</dbReference>
<dbReference type="HAMAP" id="MF_01965">
    <property type="entry name" value="NADHX_dehydratase"/>
    <property type="match status" value="1"/>
</dbReference>
<gene>
    <name evidence="6" type="primary">nnrD</name>
    <name evidence="8" type="ORF">GCM10010531_41070</name>
</gene>
<evidence type="ECO:0000256" key="3">
    <source>
        <dbReference type="ARBA" id="ARBA00022857"/>
    </source>
</evidence>
<dbReference type="InterPro" id="IPR029056">
    <property type="entry name" value="Ribokinase-like"/>
</dbReference>
<keyword evidence="9" id="KW-1185">Reference proteome</keyword>